<dbReference type="Proteomes" id="UP000001062">
    <property type="component" value="Chromosome"/>
</dbReference>
<dbReference type="InterPro" id="IPR001633">
    <property type="entry name" value="EAL_dom"/>
</dbReference>
<feature type="domain" description="Response regulatory" evidence="2">
    <location>
        <begin position="5"/>
        <end position="122"/>
    </location>
</feature>
<dbReference type="STRING" id="717774.Marme_3243"/>
<dbReference type="InterPro" id="IPR001789">
    <property type="entry name" value="Sig_transdc_resp-reg_receiver"/>
</dbReference>
<sequence length="556" mass="61576">MSEPRMLIVDDNDDNRYTLIRRLRRLGYPDCDEAENGQVALNMIREGSYDLVFLDLMMPVMDGFSTLRALREEGLSDYLPIIMISAADDLDNVAKGIELGAEDYLSKPFNPTLLSARTASALEKRAKAIASLNVAKYCDPISGLKNKQGLMEDLNADEAVSAAIGFKLSKYSTVVSSYGQEVASHYYSSQVKTLKSLVDLAYTQVLGIYRPSDESIILTFTDVDSETLIQIADQLRSKLSGRKQLEEGAVNEEVLAGAVLELGSLSSTEIIQRLTSSLAQASTSKPVALYNSDHASQALRRIRIEADLKEAIDQQALNVHFQPQVNVSSKKIVAAEALVRWNHPEMGMISPAEFIPIAEESGMIVALGEVVFVKTLKTLKSLDALGCSVPVSINIGSDHFLMGNFVEWCVNTVEKEQVAIQFVKLELTESALLSSLEDGVRVLDRLREQGFKIALDDFGTGYSSLSYLLELPLDQLKIDKQFVDMLSKDKRSEKLLSHLVGMAHELELQVVVEGVESEFQVAFMEHAEADLIQGYYYYKPLPQDEFIRVLSESTEG</sequence>
<dbReference type="PROSITE" id="PS50883">
    <property type="entry name" value="EAL"/>
    <property type="match status" value="1"/>
</dbReference>
<dbReference type="EMBL" id="CP002583">
    <property type="protein sequence ID" value="ADZ92459.1"/>
    <property type="molecule type" value="Genomic_DNA"/>
</dbReference>
<dbReference type="SUPFAM" id="SSF141868">
    <property type="entry name" value="EAL domain-like"/>
    <property type="match status" value="1"/>
</dbReference>
<evidence type="ECO:0000256" key="1">
    <source>
        <dbReference type="PROSITE-ProRule" id="PRU00169"/>
    </source>
</evidence>
<evidence type="ECO:0000313" key="4">
    <source>
        <dbReference type="EMBL" id="ADZ92459.1"/>
    </source>
</evidence>
<dbReference type="eggNOG" id="COG5001">
    <property type="taxonomic scope" value="Bacteria"/>
</dbReference>
<dbReference type="KEGG" id="mme:Marme_3243"/>
<dbReference type="InterPro" id="IPR043128">
    <property type="entry name" value="Rev_trsase/Diguanyl_cyclase"/>
</dbReference>
<dbReference type="RefSeq" id="WP_013662361.1">
    <property type="nucleotide sequence ID" value="NC_015276.1"/>
</dbReference>
<dbReference type="SMART" id="SM00267">
    <property type="entry name" value="GGDEF"/>
    <property type="match status" value="1"/>
</dbReference>
<dbReference type="PATRIC" id="fig|717774.3.peg.3336"/>
<dbReference type="GO" id="GO:0000160">
    <property type="term" value="P:phosphorelay signal transduction system"/>
    <property type="evidence" value="ECO:0007669"/>
    <property type="project" value="InterPro"/>
</dbReference>
<dbReference type="AlphaFoldDB" id="F2K3M0"/>
<dbReference type="Gene3D" id="3.30.70.270">
    <property type="match status" value="1"/>
</dbReference>
<dbReference type="SMART" id="SM00052">
    <property type="entry name" value="EAL"/>
    <property type="match status" value="1"/>
</dbReference>
<dbReference type="InterPro" id="IPR035919">
    <property type="entry name" value="EAL_sf"/>
</dbReference>
<evidence type="ECO:0000313" key="5">
    <source>
        <dbReference type="Proteomes" id="UP000001062"/>
    </source>
</evidence>
<dbReference type="Gene3D" id="3.40.50.2300">
    <property type="match status" value="1"/>
</dbReference>
<name>F2K3M0_MARM1</name>
<dbReference type="Pfam" id="PF00563">
    <property type="entry name" value="EAL"/>
    <property type="match status" value="1"/>
</dbReference>
<protein>
    <submittedName>
        <fullName evidence="4">Response regulator receiver modulated diguanylate cyclase/phosphodiesterase</fullName>
    </submittedName>
</protein>
<dbReference type="HOGENOM" id="CLU_000445_70_50_6"/>
<dbReference type="GO" id="GO:0071111">
    <property type="term" value="F:cyclic-guanylate-specific phosphodiesterase activity"/>
    <property type="evidence" value="ECO:0007669"/>
    <property type="project" value="InterPro"/>
</dbReference>
<dbReference type="PROSITE" id="PS50110">
    <property type="entry name" value="RESPONSE_REGULATORY"/>
    <property type="match status" value="1"/>
</dbReference>
<dbReference type="Gene3D" id="3.20.20.450">
    <property type="entry name" value="EAL domain"/>
    <property type="match status" value="1"/>
</dbReference>
<keyword evidence="5" id="KW-1185">Reference proteome</keyword>
<dbReference type="Pfam" id="PF00072">
    <property type="entry name" value="Response_reg"/>
    <property type="match status" value="1"/>
</dbReference>
<dbReference type="PANTHER" id="PTHR33121">
    <property type="entry name" value="CYCLIC DI-GMP PHOSPHODIESTERASE PDEF"/>
    <property type="match status" value="1"/>
</dbReference>
<dbReference type="CDD" id="cd01948">
    <property type="entry name" value="EAL"/>
    <property type="match status" value="1"/>
</dbReference>
<keyword evidence="1" id="KW-0597">Phosphoprotein</keyword>
<reference evidence="4 5" key="1">
    <citation type="journal article" date="2012" name="Stand. Genomic Sci.">
        <title>Complete genome sequence of the melanogenic marine bacterium Marinomonas mediterranea type strain (MMB-1(T)).</title>
        <authorList>
            <person name="Lucas-Elio P."/>
            <person name="Goodwin L."/>
            <person name="Woyke T."/>
            <person name="Pitluck S."/>
            <person name="Nolan M."/>
            <person name="Kyrpides N.C."/>
            <person name="Detter J.C."/>
            <person name="Copeland A."/>
            <person name="Teshima H."/>
            <person name="Bruce D."/>
            <person name="Detter C."/>
            <person name="Tapia R."/>
            <person name="Han S."/>
            <person name="Land M.L."/>
            <person name="Ivanova N."/>
            <person name="Mikhailova N."/>
            <person name="Johnston A.W."/>
            <person name="Sanchez-Amat A."/>
        </authorList>
    </citation>
    <scope>NUCLEOTIDE SEQUENCE [LARGE SCALE GENOMIC DNA]</scope>
    <source>
        <strain evidence="5">ATCC 700492 / JCM 21426 / NBRC 103028 / MMB-1</strain>
    </source>
</reference>
<accession>F2K3M0</accession>
<feature type="modified residue" description="4-aspartylphosphate" evidence="1">
    <location>
        <position position="55"/>
    </location>
</feature>
<dbReference type="SUPFAM" id="SSF52172">
    <property type="entry name" value="CheY-like"/>
    <property type="match status" value="1"/>
</dbReference>
<feature type="domain" description="EAL" evidence="3">
    <location>
        <begin position="301"/>
        <end position="554"/>
    </location>
</feature>
<dbReference type="OrthoDB" id="9816034at2"/>
<proteinExistence type="predicted"/>
<organism evidence="4 5">
    <name type="scientific">Marinomonas mediterranea (strain ATCC 700492 / JCM 21426 / NBRC 103028 / MMB-1)</name>
    <dbReference type="NCBI Taxonomy" id="717774"/>
    <lineage>
        <taxon>Bacteria</taxon>
        <taxon>Pseudomonadati</taxon>
        <taxon>Pseudomonadota</taxon>
        <taxon>Gammaproteobacteria</taxon>
        <taxon>Oceanospirillales</taxon>
        <taxon>Oceanospirillaceae</taxon>
        <taxon>Marinomonas</taxon>
    </lineage>
</organism>
<dbReference type="InterPro" id="IPR011006">
    <property type="entry name" value="CheY-like_superfamily"/>
</dbReference>
<dbReference type="InterPro" id="IPR000160">
    <property type="entry name" value="GGDEF_dom"/>
</dbReference>
<evidence type="ECO:0000259" key="3">
    <source>
        <dbReference type="PROSITE" id="PS50883"/>
    </source>
</evidence>
<dbReference type="SMART" id="SM00448">
    <property type="entry name" value="REC"/>
    <property type="match status" value="1"/>
</dbReference>
<dbReference type="PANTHER" id="PTHR33121:SF79">
    <property type="entry name" value="CYCLIC DI-GMP PHOSPHODIESTERASE PDED-RELATED"/>
    <property type="match status" value="1"/>
</dbReference>
<gene>
    <name evidence="4" type="ordered locus">Marme_3243</name>
</gene>
<dbReference type="CDD" id="cd17546">
    <property type="entry name" value="REC_hyHK_CKI1_RcsC-like"/>
    <property type="match status" value="1"/>
</dbReference>
<evidence type="ECO:0000259" key="2">
    <source>
        <dbReference type="PROSITE" id="PS50110"/>
    </source>
</evidence>
<dbReference type="InterPro" id="IPR050706">
    <property type="entry name" value="Cyclic-di-GMP_PDE-like"/>
</dbReference>